<protein>
    <submittedName>
        <fullName evidence="2">Uncharacterized protein</fullName>
    </submittedName>
</protein>
<accession>A0A385SUW7</accession>
<feature type="signal peptide" evidence="1">
    <location>
        <begin position="1"/>
        <end position="25"/>
    </location>
</feature>
<gene>
    <name evidence="2" type="ORF">D4L85_24210</name>
</gene>
<name>A0A385SUW7_9BACT</name>
<dbReference type="PROSITE" id="PS51257">
    <property type="entry name" value="PROKAR_LIPOPROTEIN"/>
    <property type="match status" value="1"/>
</dbReference>
<dbReference type="KEGG" id="chk:D4L85_24210"/>
<evidence type="ECO:0000313" key="3">
    <source>
        <dbReference type="Proteomes" id="UP000266183"/>
    </source>
</evidence>
<keyword evidence="1" id="KW-0732">Signal</keyword>
<dbReference type="Proteomes" id="UP000266183">
    <property type="component" value="Chromosome"/>
</dbReference>
<feature type="chain" id="PRO_5017398916" evidence="1">
    <location>
        <begin position="26"/>
        <end position="407"/>
    </location>
</feature>
<keyword evidence="3" id="KW-1185">Reference proteome</keyword>
<organism evidence="2 3">
    <name type="scientific">Chryseolinea soli</name>
    <dbReference type="NCBI Taxonomy" id="2321403"/>
    <lineage>
        <taxon>Bacteria</taxon>
        <taxon>Pseudomonadati</taxon>
        <taxon>Bacteroidota</taxon>
        <taxon>Cytophagia</taxon>
        <taxon>Cytophagales</taxon>
        <taxon>Fulvivirgaceae</taxon>
        <taxon>Chryseolinea</taxon>
    </lineage>
</organism>
<dbReference type="OrthoDB" id="1490335at2"/>
<evidence type="ECO:0000313" key="2">
    <source>
        <dbReference type="EMBL" id="AYB33500.1"/>
    </source>
</evidence>
<sequence length="407" mass="44527">MKQKLSMLAVAVILLIFYGCHPGDADTLQPGKIIFSFKKQELVTPGGKVKDAVTPAFASYTLKKPDGSTISAKIELTAFNGSFVTSPQQFSVGQYSLEQFLILDSDGNTIYAAPIAGTAMSALVEHPLPLSFDVAVDNVTNVTPEVLDIEDHTAEDFGYATFGFVVVKEYTFTTTATIADNDQHSAVDYTLEIVAKDQALGTVKWTKTVNLSAAGTIQVPAKYGHYTFKATKTDYLPHEQHFLADELSGLSSLAFEFIPESLDGFIVREVDGMKAYFPNQDNRCKLYARVDIPEGYRVGYLYVDKSASSPSSVPISDVSFLECYHDLGGVWTASTCGNNVNVFHNIPFSKAEDFCTHIDLSATTYVQTTDDALLESTIFAGHYNPGDAESTEYPILSLYQAWQPIHP</sequence>
<dbReference type="AlphaFoldDB" id="A0A385SUW7"/>
<dbReference type="RefSeq" id="WP_119756734.1">
    <property type="nucleotide sequence ID" value="NZ_CP032382.1"/>
</dbReference>
<evidence type="ECO:0000256" key="1">
    <source>
        <dbReference type="SAM" id="SignalP"/>
    </source>
</evidence>
<dbReference type="EMBL" id="CP032382">
    <property type="protein sequence ID" value="AYB33500.1"/>
    <property type="molecule type" value="Genomic_DNA"/>
</dbReference>
<reference evidence="3" key="1">
    <citation type="submission" date="2018-09" db="EMBL/GenBank/DDBJ databases">
        <title>Chryseolinea sp. KIS68-18 isolated from soil.</title>
        <authorList>
            <person name="Weon H.-Y."/>
            <person name="Kwon S.-W."/>
            <person name="Lee S.A."/>
        </authorList>
    </citation>
    <scope>NUCLEOTIDE SEQUENCE [LARGE SCALE GENOMIC DNA]</scope>
    <source>
        <strain evidence="3">KIS68-18</strain>
    </source>
</reference>
<proteinExistence type="predicted"/>